<organism evidence="3 4">
    <name type="scientific">Durusdinium trenchii</name>
    <dbReference type="NCBI Taxonomy" id="1381693"/>
    <lineage>
        <taxon>Eukaryota</taxon>
        <taxon>Sar</taxon>
        <taxon>Alveolata</taxon>
        <taxon>Dinophyceae</taxon>
        <taxon>Suessiales</taxon>
        <taxon>Symbiodiniaceae</taxon>
        <taxon>Durusdinium</taxon>
    </lineage>
</organism>
<feature type="transmembrane region" description="Helical" evidence="1">
    <location>
        <begin position="798"/>
        <end position="819"/>
    </location>
</feature>
<evidence type="ECO:0000313" key="4">
    <source>
        <dbReference type="Proteomes" id="UP001642484"/>
    </source>
</evidence>
<feature type="signal peptide" evidence="2">
    <location>
        <begin position="1"/>
        <end position="20"/>
    </location>
</feature>
<feature type="transmembrane region" description="Helical" evidence="1">
    <location>
        <begin position="282"/>
        <end position="299"/>
    </location>
</feature>
<feature type="chain" id="PRO_5046849459" evidence="2">
    <location>
        <begin position="21"/>
        <end position="931"/>
    </location>
</feature>
<accession>A0ABP0NNR9</accession>
<feature type="transmembrane region" description="Helical" evidence="1">
    <location>
        <begin position="893"/>
        <end position="913"/>
    </location>
</feature>
<feature type="transmembrane region" description="Helical" evidence="1">
    <location>
        <begin position="730"/>
        <end position="758"/>
    </location>
</feature>
<keyword evidence="1" id="KW-0812">Transmembrane</keyword>
<evidence type="ECO:0000313" key="3">
    <source>
        <dbReference type="EMBL" id="CAK9064457.1"/>
    </source>
</evidence>
<feature type="transmembrane region" description="Helical" evidence="1">
    <location>
        <begin position="357"/>
        <end position="375"/>
    </location>
</feature>
<reference evidence="3 4" key="1">
    <citation type="submission" date="2024-02" db="EMBL/GenBank/DDBJ databases">
        <authorList>
            <person name="Chen Y."/>
            <person name="Shah S."/>
            <person name="Dougan E. K."/>
            <person name="Thang M."/>
            <person name="Chan C."/>
        </authorList>
    </citation>
    <scope>NUCLEOTIDE SEQUENCE [LARGE SCALE GENOMIC DNA]</scope>
</reference>
<keyword evidence="2" id="KW-0732">Signal</keyword>
<feature type="transmembrane region" description="Helical" evidence="1">
    <location>
        <begin position="326"/>
        <end position="345"/>
    </location>
</feature>
<keyword evidence="1" id="KW-0472">Membrane</keyword>
<dbReference type="Proteomes" id="UP001642484">
    <property type="component" value="Unassembled WGS sequence"/>
</dbReference>
<feature type="transmembrane region" description="Helical" evidence="1">
    <location>
        <begin position="839"/>
        <end position="862"/>
    </location>
</feature>
<feature type="transmembrane region" description="Helical" evidence="1">
    <location>
        <begin position="511"/>
        <end position="532"/>
    </location>
</feature>
<gene>
    <name evidence="3" type="ORF">CCMP2556_LOCUS31671</name>
</gene>
<name>A0ABP0NNR9_9DINO</name>
<keyword evidence="4" id="KW-1185">Reference proteome</keyword>
<evidence type="ECO:0000256" key="2">
    <source>
        <dbReference type="SAM" id="SignalP"/>
    </source>
</evidence>
<dbReference type="EMBL" id="CAXAMN010021917">
    <property type="protein sequence ID" value="CAK9064457.1"/>
    <property type="molecule type" value="Genomic_DNA"/>
</dbReference>
<protein>
    <submittedName>
        <fullName evidence="3">Uncharacterized protein</fullName>
    </submittedName>
</protein>
<evidence type="ECO:0000256" key="1">
    <source>
        <dbReference type="SAM" id="Phobius"/>
    </source>
</evidence>
<proteinExistence type="predicted"/>
<keyword evidence="1" id="KW-1133">Transmembrane helix</keyword>
<feature type="transmembrane region" description="Helical" evidence="1">
    <location>
        <begin position="561"/>
        <end position="581"/>
    </location>
</feature>
<sequence>MLLLECCILCLVFWASLATASTTATTRCRICFSNEETCYFSTVGDHHWWDGAAKDCSRCPACKGRDTYTRYSTADILDPGKHTWAYAIVGTGCHASGANCIESSLNASQCLILLKKDVYLHFETLELMTSTSQLVVADLNHTSTRLMHRLGDEAHALHFKNSWYILWFSIQPKMSRWKMCSGCPHGSTKSTKAEGTHDELCKCKAKEFTCVKRKNVTLMGLQLPHIYDVGNCPDRDLTPIEAETQCIAREKRTTYLVAIALSDIFALSSMTVLSFAAWMLPAVLMIYLLSTFVSILVAICQGADQRNLRLRINAILRASSQGCGQTGARVTLVVSSLLVLLTILYVKSCGDEASANFWVLLALRFWISSGVIYWWHFRVANEVNGDEKQLSCWSWGSFLCCIGCQNPLGLCLPLGLQTKRGESSDPMVMAETGEASAPALPWGMSRDLLREEQEYMRRYRELVANNANPDDVSEQADVSAVIMLVLGRFLVQQPGDINDLRKKVHLGLVELLPLLYFLVWTLLAAEISFLHADFLPPSPLPQQVKEFIPQLGHYDFGSNLGITPGCLAAHFTSVAASCLVASRVASQRLREWLYAYGPLEQWQAMYPKGEEFQDATYARFSKKETQKLLAPERKTLEICGFQLNSQAVALPHKSEVFLKLGIYGVLGLSMFGFLCVQEDLSGHLTRIREIVNTLADSQLSKTKSGMPKYQQTPSQDTYLMPNWPTQHPELYYLALWLPIFPLRLFNAILFGAECSFLAQTSERLFKKVGSGNEGRMQVKEQLDILKWKVQDISSDWSLMLKFGVVLDLMAVATGVLAAWRLSRRFDHDPSFDQYDEFNGLLVANCFTSLIVLTVQILPVITWNACLEKALKDSDNVDPVLHLWLSQGFLKMKVFGLALSWSYFVALAIAQLALMREPIQAIVVPPLMQTLD</sequence>
<comment type="caution">
    <text evidence="3">The sequence shown here is derived from an EMBL/GenBank/DDBJ whole genome shotgun (WGS) entry which is preliminary data.</text>
</comment>